<dbReference type="EMBL" id="JAPZBT010000001">
    <property type="protein sequence ID" value="KAJ5383242.1"/>
    <property type="molecule type" value="Genomic_DNA"/>
</dbReference>
<reference evidence="1" key="2">
    <citation type="journal article" date="2023" name="IMA Fungus">
        <title>Comparative genomic study of the Penicillium genus elucidates a diverse pangenome and 15 lateral gene transfer events.</title>
        <authorList>
            <person name="Petersen C."/>
            <person name="Sorensen T."/>
            <person name="Nielsen M.R."/>
            <person name="Sondergaard T.E."/>
            <person name="Sorensen J.L."/>
            <person name="Fitzpatrick D.A."/>
            <person name="Frisvad J.C."/>
            <person name="Nielsen K.L."/>
        </authorList>
    </citation>
    <scope>NUCLEOTIDE SEQUENCE</scope>
    <source>
        <strain evidence="1">IBT 3081</strain>
    </source>
</reference>
<accession>A0A9W9SRC8</accession>
<organism evidence="1 2">
    <name type="scientific">Penicillium concentricum</name>
    <dbReference type="NCBI Taxonomy" id="293559"/>
    <lineage>
        <taxon>Eukaryota</taxon>
        <taxon>Fungi</taxon>
        <taxon>Dikarya</taxon>
        <taxon>Ascomycota</taxon>
        <taxon>Pezizomycotina</taxon>
        <taxon>Eurotiomycetes</taxon>
        <taxon>Eurotiomycetidae</taxon>
        <taxon>Eurotiales</taxon>
        <taxon>Aspergillaceae</taxon>
        <taxon>Penicillium</taxon>
    </lineage>
</organism>
<reference evidence="1" key="1">
    <citation type="submission" date="2022-12" db="EMBL/GenBank/DDBJ databases">
        <authorList>
            <person name="Petersen C."/>
        </authorList>
    </citation>
    <scope>NUCLEOTIDE SEQUENCE</scope>
    <source>
        <strain evidence="1">IBT 3081</strain>
    </source>
</reference>
<dbReference type="GeneID" id="81458066"/>
<dbReference type="Proteomes" id="UP001147752">
    <property type="component" value="Unassembled WGS sequence"/>
</dbReference>
<comment type="caution">
    <text evidence="1">The sequence shown here is derived from an EMBL/GenBank/DDBJ whole genome shotgun (WGS) entry which is preliminary data.</text>
</comment>
<sequence>MANPLRAFHILWSAYITEIIVEEDRHIVNPVANVPVEERMFMVMRPGSRLHIERKRYQSKWLTHSESEFQAGWWQVTRFTEAIAVCFGPEMARHGGGQQGSARRLVDPVGPITA</sequence>
<name>A0A9W9SRC8_9EURO</name>
<keyword evidence="2" id="KW-1185">Reference proteome</keyword>
<proteinExistence type="predicted"/>
<dbReference type="RefSeq" id="XP_056583018.1">
    <property type="nucleotide sequence ID" value="XM_056718883.1"/>
</dbReference>
<protein>
    <submittedName>
        <fullName evidence="1">Uncharacterized protein</fullName>
    </submittedName>
</protein>
<evidence type="ECO:0000313" key="1">
    <source>
        <dbReference type="EMBL" id="KAJ5383242.1"/>
    </source>
</evidence>
<dbReference type="AlphaFoldDB" id="A0A9W9SRC8"/>
<gene>
    <name evidence="1" type="ORF">N7517_001153</name>
</gene>
<evidence type="ECO:0000313" key="2">
    <source>
        <dbReference type="Proteomes" id="UP001147752"/>
    </source>
</evidence>